<dbReference type="AlphaFoldDB" id="A0A6A0AZD2"/>
<feature type="transmembrane region" description="Helical" evidence="2">
    <location>
        <begin position="61"/>
        <end position="84"/>
    </location>
</feature>
<proteinExistence type="predicted"/>
<gene>
    <name evidence="3" type="ORF">SCWH03_35620</name>
</gene>
<evidence type="ECO:0000256" key="1">
    <source>
        <dbReference type="SAM" id="MobiDB-lite"/>
    </source>
</evidence>
<evidence type="ECO:0000313" key="3">
    <source>
        <dbReference type="EMBL" id="GFH37324.1"/>
    </source>
</evidence>
<keyword evidence="2" id="KW-0812">Transmembrane</keyword>
<evidence type="ECO:0000313" key="4">
    <source>
        <dbReference type="Proteomes" id="UP000484988"/>
    </source>
</evidence>
<dbReference type="EMBL" id="BLLG01000009">
    <property type="protein sequence ID" value="GFH37324.1"/>
    <property type="molecule type" value="Genomic_DNA"/>
</dbReference>
<organism evidence="3 4">
    <name type="scientific">Streptomyces pacificus</name>
    <dbReference type="NCBI Taxonomy" id="2705029"/>
    <lineage>
        <taxon>Bacteria</taxon>
        <taxon>Bacillati</taxon>
        <taxon>Actinomycetota</taxon>
        <taxon>Actinomycetes</taxon>
        <taxon>Kitasatosporales</taxon>
        <taxon>Streptomycetaceae</taxon>
        <taxon>Streptomyces</taxon>
    </lineage>
</organism>
<name>A0A6A0AZD2_9ACTN</name>
<comment type="caution">
    <text evidence="3">The sequence shown here is derived from an EMBL/GenBank/DDBJ whole genome shotgun (WGS) entry which is preliminary data.</text>
</comment>
<sequence>MPKETQLRAAVALSGWVALAATLLPGGSPLRWVPVLLFVGFGPGLALLHPQPAGLRPAARLEAFALAAPISLSVAVLIATSLFLVGGFTVTAFLLPLAAFATVVAALPGLPLPAATRGAAGGARGVDPGEAAGREGALSSGPAAGYGRGGGPSADTRPGPGSGGAAGAGADTDTDADTDSDSDTDTGADTGAEAGPGRAAGSGGR</sequence>
<feature type="compositionally biased region" description="Acidic residues" evidence="1">
    <location>
        <begin position="172"/>
        <end position="186"/>
    </location>
</feature>
<keyword evidence="4" id="KW-1185">Reference proteome</keyword>
<protein>
    <submittedName>
        <fullName evidence="3">Uncharacterized protein</fullName>
    </submittedName>
</protein>
<feature type="transmembrane region" description="Helical" evidence="2">
    <location>
        <begin position="90"/>
        <end position="110"/>
    </location>
</feature>
<feature type="region of interest" description="Disordered" evidence="1">
    <location>
        <begin position="117"/>
        <end position="205"/>
    </location>
</feature>
<reference evidence="3 4" key="1">
    <citation type="submission" date="2020-02" db="EMBL/GenBank/DDBJ databases">
        <title>Whole Genome Shotgun Sequence of Streptomyces sp. strain CWH03.</title>
        <authorList>
            <person name="Dohra H."/>
            <person name="Kodani S."/>
            <person name="Yamamura H."/>
        </authorList>
    </citation>
    <scope>NUCLEOTIDE SEQUENCE [LARGE SCALE GENOMIC DNA]</scope>
    <source>
        <strain evidence="3 4">CWH03</strain>
    </source>
</reference>
<keyword evidence="2" id="KW-0472">Membrane</keyword>
<keyword evidence="2" id="KW-1133">Transmembrane helix</keyword>
<accession>A0A6A0AZD2</accession>
<feature type="compositionally biased region" description="Low complexity" evidence="1">
    <location>
        <begin position="187"/>
        <end position="197"/>
    </location>
</feature>
<feature type="transmembrane region" description="Helical" evidence="2">
    <location>
        <begin position="7"/>
        <end position="26"/>
    </location>
</feature>
<dbReference type="RefSeq" id="WP_254076804.1">
    <property type="nucleotide sequence ID" value="NZ_BLLG01000009.1"/>
</dbReference>
<dbReference type="Proteomes" id="UP000484988">
    <property type="component" value="Unassembled WGS sequence"/>
</dbReference>
<evidence type="ECO:0000256" key="2">
    <source>
        <dbReference type="SAM" id="Phobius"/>
    </source>
</evidence>